<feature type="domain" description="Type II secretion system protein GspF" evidence="8">
    <location>
        <begin position="18"/>
        <end position="135"/>
    </location>
</feature>
<comment type="caution">
    <text evidence="9">The sequence shown here is derived from an EMBL/GenBank/DDBJ whole genome shotgun (WGS) entry which is preliminary data.</text>
</comment>
<sequence>MAFQKNWTKKEQAQLLIDLGECLKNGYPMNVAFTLQAGRKQKFFRLKINRMIDRLKAGTMLHEILRDEKFPQDVTSIIYFAEETGGLPEALIENGTMILRRERYVQTLRRLMRYPLFLLWFLTLVLYVVGKFLLPNFIQLYQSLSLKLPAITRMMLYLAAHMATILVITVCFIFAIILCVHLFRRCALLKRISFAAQVPFLKVFIQVHFTYQLAIQLSGLLRSGLTIKQGFDILSQKGASPFLKLESKRIAEKLIQGYSFEASVNGIMYYLPEFQTIIEQGCHQGSFGNALYRYSDELMKQMELRTQWLLSITQPIILIIIGGFVLILFLSILLPVFQMINGL</sequence>
<keyword evidence="3" id="KW-1003">Cell membrane</keyword>
<dbReference type="InterPro" id="IPR042094">
    <property type="entry name" value="T2SS_GspF_sf"/>
</dbReference>
<dbReference type="Pfam" id="PF00482">
    <property type="entry name" value="T2SSF"/>
    <property type="match status" value="2"/>
</dbReference>
<keyword evidence="5 7" id="KW-1133">Transmembrane helix</keyword>
<feature type="transmembrane region" description="Helical" evidence="7">
    <location>
        <begin position="154"/>
        <end position="183"/>
    </location>
</feature>
<dbReference type="InterPro" id="IPR003004">
    <property type="entry name" value="GspF/PilC"/>
</dbReference>
<evidence type="ECO:0000256" key="2">
    <source>
        <dbReference type="ARBA" id="ARBA00005745"/>
    </source>
</evidence>
<dbReference type="InterPro" id="IPR047692">
    <property type="entry name" value="T4P_ComGB"/>
</dbReference>
<evidence type="ECO:0000313" key="9">
    <source>
        <dbReference type="EMBL" id="MFD2695386.1"/>
    </source>
</evidence>
<dbReference type="NCBIfam" id="NF041012">
    <property type="entry name" value="T4P_ComGB"/>
    <property type="match status" value="1"/>
</dbReference>
<reference evidence="10" key="1">
    <citation type="journal article" date="2019" name="Int. J. Syst. Evol. Microbiol.">
        <title>The Global Catalogue of Microorganisms (GCM) 10K type strain sequencing project: providing services to taxonomists for standard genome sequencing and annotation.</title>
        <authorList>
            <consortium name="The Broad Institute Genomics Platform"/>
            <consortium name="The Broad Institute Genome Sequencing Center for Infectious Disease"/>
            <person name="Wu L."/>
            <person name="Ma J."/>
        </authorList>
    </citation>
    <scope>NUCLEOTIDE SEQUENCE [LARGE SCALE GENOMIC DNA]</scope>
    <source>
        <strain evidence="10">TISTR 2466</strain>
    </source>
</reference>
<evidence type="ECO:0000256" key="4">
    <source>
        <dbReference type="ARBA" id="ARBA00022692"/>
    </source>
</evidence>
<gene>
    <name evidence="9" type="primary">comGB</name>
    <name evidence="9" type="ORF">ACFSUE_17410</name>
</gene>
<feature type="domain" description="Type II secretion system protein GspF" evidence="8">
    <location>
        <begin position="215"/>
        <end position="335"/>
    </location>
</feature>
<organism evidence="9 10">
    <name type="scientific">Sporolactobacillus shoreicorticis</name>
    <dbReference type="NCBI Taxonomy" id="1923877"/>
    <lineage>
        <taxon>Bacteria</taxon>
        <taxon>Bacillati</taxon>
        <taxon>Bacillota</taxon>
        <taxon>Bacilli</taxon>
        <taxon>Bacillales</taxon>
        <taxon>Sporolactobacillaceae</taxon>
        <taxon>Sporolactobacillus</taxon>
    </lineage>
</organism>
<evidence type="ECO:0000256" key="5">
    <source>
        <dbReference type="ARBA" id="ARBA00022989"/>
    </source>
</evidence>
<dbReference type="Gene3D" id="1.20.81.30">
    <property type="entry name" value="Type II secretion system (T2SS), domain F"/>
    <property type="match status" value="2"/>
</dbReference>
<proteinExistence type="inferred from homology"/>
<feature type="transmembrane region" description="Helical" evidence="7">
    <location>
        <begin position="111"/>
        <end position="134"/>
    </location>
</feature>
<protein>
    <submittedName>
        <fullName evidence="9">Competence type IV pilus assembly protein ComGB</fullName>
    </submittedName>
</protein>
<evidence type="ECO:0000259" key="8">
    <source>
        <dbReference type="Pfam" id="PF00482"/>
    </source>
</evidence>
<name>A0ABW5S6X8_9BACL</name>
<keyword evidence="4 7" id="KW-0812">Transmembrane</keyword>
<dbReference type="InterPro" id="IPR018076">
    <property type="entry name" value="T2SS_GspF_dom"/>
</dbReference>
<evidence type="ECO:0000256" key="1">
    <source>
        <dbReference type="ARBA" id="ARBA00004651"/>
    </source>
</evidence>
<evidence type="ECO:0000256" key="3">
    <source>
        <dbReference type="ARBA" id="ARBA00022475"/>
    </source>
</evidence>
<keyword evidence="10" id="KW-1185">Reference proteome</keyword>
<evidence type="ECO:0000256" key="7">
    <source>
        <dbReference type="SAM" id="Phobius"/>
    </source>
</evidence>
<dbReference type="EMBL" id="JBHUMQ010000042">
    <property type="protein sequence ID" value="MFD2695386.1"/>
    <property type="molecule type" value="Genomic_DNA"/>
</dbReference>
<dbReference type="PRINTS" id="PR00812">
    <property type="entry name" value="BCTERIALGSPF"/>
</dbReference>
<dbReference type="RefSeq" id="WP_253062516.1">
    <property type="nucleotide sequence ID" value="NZ_JAMXWM010000014.1"/>
</dbReference>
<keyword evidence="6 7" id="KW-0472">Membrane</keyword>
<feature type="transmembrane region" description="Helical" evidence="7">
    <location>
        <begin position="308"/>
        <end position="337"/>
    </location>
</feature>
<dbReference type="PANTHER" id="PTHR30012">
    <property type="entry name" value="GENERAL SECRETION PATHWAY PROTEIN"/>
    <property type="match status" value="1"/>
</dbReference>
<evidence type="ECO:0000256" key="6">
    <source>
        <dbReference type="ARBA" id="ARBA00023136"/>
    </source>
</evidence>
<comment type="similarity">
    <text evidence="2">Belongs to the GSP F family.</text>
</comment>
<dbReference type="Proteomes" id="UP001597399">
    <property type="component" value="Unassembled WGS sequence"/>
</dbReference>
<evidence type="ECO:0000313" key="10">
    <source>
        <dbReference type="Proteomes" id="UP001597399"/>
    </source>
</evidence>
<dbReference type="PANTHER" id="PTHR30012:SF0">
    <property type="entry name" value="TYPE II SECRETION SYSTEM PROTEIN F-RELATED"/>
    <property type="match status" value="1"/>
</dbReference>
<accession>A0ABW5S6X8</accession>
<comment type="subcellular location">
    <subcellularLocation>
        <location evidence="1">Cell membrane</location>
        <topology evidence="1">Multi-pass membrane protein</topology>
    </subcellularLocation>
</comment>